<reference evidence="3" key="1">
    <citation type="journal article" date="2014" name="Front. Microbiol.">
        <title>High frequency of phylogenetically diverse reductive dehalogenase-homologous genes in deep subseafloor sedimentary metagenomes.</title>
        <authorList>
            <person name="Kawai M."/>
            <person name="Futagami T."/>
            <person name="Toyoda A."/>
            <person name="Takaki Y."/>
            <person name="Nishi S."/>
            <person name="Hori S."/>
            <person name="Arai W."/>
            <person name="Tsubouchi T."/>
            <person name="Morono Y."/>
            <person name="Uchiyama I."/>
            <person name="Ito T."/>
            <person name="Fujiyama A."/>
            <person name="Inagaki F."/>
            <person name="Takami H."/>
        </authorList>
    </citation>
    <scope>NUCLEOTIDE SEQUENCE</scope>
    <source>
        <strain evidence="3">Expedition CK06-06</strain>
    </source>
</reference>
<proteinExistence type="predicted"/>
<organism evidence="3">
    <name type="scientific">marine sediment metagenome</name>
    <dbReference type="NCBI Taxonomy" id="412755"/>
    <lineage>
        <taxon>unclassified sequences</taxon>
        <taxon>metagenomes</taxon>
        <taxon>ecological metagenomes</taxon>
    </lineage>
</organism>
<dbReference type="PANTHER" id="PTHR10133:SF27">
    <property type="entry name" value="DNA POLYMERASE NU"/>
    <property type="match status" value="1"/>
</dbReference>
<dbReference type="EMBL" id="BARU01028477">
    <property type="protein sequence ID" value="GAH71101.1"/>
    <property type="molecule type" value="Genomic_DNA"/>
</dbReference>
<feature type="non-terminal residue" evidence="3">
    <location>
        <position position="107"/>
    </location>
</feature>
<evidence type="ECO:0000259" key="2">
    <source>
        <dbReference type="Pfam" id="PF00476"/>
    </source>
</evidence>
<gene>
    <name evidence="3" type="ORF">S03H2_45451</name>
</gene>
<evidence type="ECO:0000313" key="3">
    <source>
        <dbReference type="EMBL" id="GAH71101.1"/>
    </source>
</evidence>
<dbReference type="GO" id="GO:0006261">
    <property type="term" value="P:DNA-templated DNA replication"/>
    <property type="evidence" value="ECO:0007669"/>
    <property type="project" value="InterPro"/>
</dbReference>
<dbReference type="AlphaFoldDB" id="X1HLU1"/>
<dbReference type="InterPro" id="IPR043502">
    <property type="entry name" value="DNA/RNA_pol_sf"/>
</dbReference>
<dbReference type="InterPro" id="IPR002298">
    <property type="entry name" value="DNA_polymerase_A"/>
</dbReference>
<keyword evidence="1" id="KW-0235">DNA replication</keyword>
<name>X1HLU1_9ZZZZ</name>
<dbReference type="PANTHER" id="PTHR10133">
    <property type="entry name" value="DNA POLYMERASE I"/>
    <property type="match status" value="1"/>
</dbReference>
<sequence length="107" mass="12064">MYPYIPEVVLLKEFRETQKILGTYIEGILDDIVEGRIHPNLRLTGTTTGRLSSRDPNMLGIPVEKGGIKKLFVADEGKLLLVADQKTFELRIIGALSNDRNMMKDFS</sequence>
<dbReference type="GO" id="GO:0003887">
    <property type="term" value="F:DNA-directed DNA polymerase activity"/>
    <property type="evidence" value="ECO:0007669"/>
    <property type="project" value="InterPro"/>
</dbReference>
<feature type="domain" description="DNA-directed DNA polymerase family A palm" evidence="2">
    <location>
        <begin position="9"/>
        <end position="106"/>
    </location>
</feature>
<comment type="caution">
    <text evidence="3">The sequence shown here is derived from an EMBL/GenBank/DDBJ whole genome shotgun (WGS) entry which is preliminary data.</text>
</comment>
<accession>X1HLU1</accession>
<dbReference type="SUPFAM" id="SSF56672">
    <property type="entry name" value="DNA/RNA polymerases"/>
    <property type="match status" value="1"/>
</dbReference>
<dbReference type="InterPro" id="IPR001098">
    <property type="entry name" value="DNA-dir_DNA_pol_A_palm_dom"/>
</dbReference>
<dbReference type="Pfam" id="PF00476">
    <property type="entry name" value="DNA_pol_A"/>
    <property type="match status" value="1"/>
</dbReference>
<evidence type="ECO:0000256" key="1">
    <source>
        <dbReference type="ARBA" id="ARBA00022705"/>
    </source>
</evidence>
<dbReference type="Gene3D" id="1.10.150.20">
    <property type="entry name" value="5' to 3' exonuclease, C-terminal subdomain"/>
    <property type="match status" value="1"/>
</dbReference>
<dbReference type="Gene3D" id="3.30.70.370">
    <property type="match status" value="1"/>
</dbReference>
<dbReference type="GO" id="GO:0006302">
    <property type="term" value="P:double-strand break repair"/>
    <property type="evidence" value="ECO:0007669"/>
    <property type="project" value="TreeGrafter"/>
</dbReference>
<dbReference type="GO" id="GO:0003677">
    <property type="term" value="F:DNA binding"/>
    <property type="evidence" value="ECO:0007669"/>
    <property type="project" value="InterPro"/>
</dbReference>
<protein>
    <recommendedName>
        <fullName evidence="2">DNA-directed DNA polymerase family A palm domain-containing protein</fullName>
    </recommendedName>
</protein>